<keyword evidence="3" id="KW-1185">Reference proteome</keyword>
<feature type="signal peptide" evidence="1">
    <location>
        <begin position="1"/>
        <end position="19"/>
    </location>
</feature>
<evidence type="ECO:0000313" key="3">
    <source>
        <dbReference type="Proteomes" id="UP000593567"/>
    </source>
</evidence>
<evidence type="ECO:0000256" key="1">
    <source>
        <dbReference type="SAM" id="SignalP"/>
    </source>
</evidence>
<accession>A0A7J7JG57</accession>
<evidence type="ECO:0000313" key="2">
    <source>
        <dbReference type="EMBL" id="KAF6025312.1"/>
    </source>
</evidence>
<dbReference type="Proteomes" id="UP000593567">
    <property type="component" value="Unassembled WGS sequence"/>
</dbReference>
<name>A0A7J7JG57_BUGNE</name>
<sequence length="365" mass="41582">MAALTAALLLFHQNIFTFADSVSLLGVKVMEEDVQDKSQMLVIVLFSHNIKTLLKQTLAVQIIRESEYSPSKIVSKFQSIHENVNGKNKSFSEDLQEMIVMLVKVLSTFDPTKPTTTKDAPTPWNISLENFLSIHQPTILHNLDDQFITKICSSLADLEDDIIDTFPSLRVFEVTDGVLSKLPYENRHTQREAIEGLITALLIDITEEIKPNYEKLITATIVSSGAILESLDVVNRQRNKSVHGESFPTSSELTHFVKEYSNCVRYFIGEIKCYPYADEHEMLEKYLNPSPSTDQIQMIIDAYDKAIYSLGKKRPVESKEMDPKTVKMINLLAKEQHGLWKKSNVRQPLLINDQYLQIMTHETES</sequence>
<comment type="caution">
    <text evidence="2">The sequence shown here is derived from an EMBL/GenBank/DDBJ whole genome shotgun (WGS) entry which is preliminary data.</text>
</comment>
<dbReference type="AlphaFoldDB" id="A0A7J7JG57"/>
<proteinExistence type="predicted"/>
<protein>
    <submittedName>
        <fullName evidence="2">Uncharacterized protein</fullName>
    </submittedName>
</protein>
<reference evidence="2" key="1">
    <citation type="submission" date="2020-06" db="EMBL/GenBank/DDBJ databases">
        <title>Draft genome of Bugula neritina, a colonial animal packing powerful symbionts and potential medicines.</title>
        <authorList>
            <person name="Rayko M."/>
        </authorList>
    </citation>
    <scope>NUCLEOTIDE SEQUENCE [LARGE SCALE GENOMIC DNA]</scope>
    <source>
        <strain evidence="2">Kwan_BN1</strain>
    </source>
</reference>
<feature type="chain" id="PRO_5029533158" evidence="1">
    <location>
        <begin position="20"/>
        <end position="365"/>
    </location>
</feature>
<organism evidence="2 3">
    <name type="scientific">Bugula neritina</name>
    <name type="common">Brown bryozoan</name>
    <name type="synonym">Sertularia neritina</name>
    <dbReference type="NCBI Taxonomy" id="10212"/>
    <lineage>
        <taxon>Eukaryota</taxon>
        <taxon>Metazoa</taxon>
        <taxon>Spiralia</taxon>
        <taxon>Lophotrochozoa</taxon>
        <taxon>Bryozoa</taxon>
        <taxon>Gymnolaemata</taxon>
        <taxon>Cheilostomatida</taxon>
        <taxon>Flustrina</taxon>
        <taxon>Buguloidea</taxon>
        <taxon>Bugulidae</taxon>
        <taxon>Bugula</taxon>
    </lineage>
</organism>
<keyword evidence="1" id="KW-0732">Signal</keyword>
<gene>
    <name evidence="2" type="ORF">EB796_016367</name>
</gene>
<dbReference type="EMBL" id="VXIV02002474">
    <property type="protein sequence ID" value="KAF6025312.1"/>
    <property type="molecule type" value="Genomic_DNA"/>
</dbReference>